<dbReference type="PRINTS" id="PR00099">
    <property type="entry name" value="CPSGATASE"/>
</dbReference>
<dbReference type="EMBL" id="RQEP01000005">
    <property type="protein sequence ID" value="TGK07822.1"/>
    <property type="molecule type" value="Genomic_DNA"/>
</dbReference>
<feature type="domain" description="Glutamine amidotransferase" evidence="2">
    <location>
        <begin position="4"/>
        <end position="197"/>
    </location>
</feature>
<dbReference type="PANTHER" id="PTHR43418">
    <property type="entry name" value="MULTIFUNCTIONAL TRYPTOPHAN BIOSYNTHESIS PROTEIN-RELATED"/>
    <property type="match status" value="1"/>
</dbReference>
<dbReference type="PROSITE" id="PS51273">
    <property type="entry name" value="GATASE_TYPE_1"/>
    <property type="match status" value="1"/>
</dbReference>
<dbReference type="GO" id="GO:0004049">
    <property type="term" value="F:anthranilate synthase activity"/>
    <property type="evidence" value="ECO:0007669"/>
    <property type="project" value="TreeGrafter"/>
</dbReference>
<dbReference type="OrthoDB" id="9804328at2"/>
<dbReference type="CDD" id="cd01743">
    <property type="entry name" value="GATase1_Anthranilate_Synthase"/>
    <property type="match status" value="1"/>
</dbReference>
<keyword evidence="4" id="KW-1185">Reference proteome</keyword>
<dbReference type="InterPro" id="IPR017926">
    <property type="entry name" value="GATASE"/>
</dbReference>
<evidence type="ECO:0000256" key="1">
    <source>
        <dbReference type="ARBA" id="ARBA00022962"/>
    </source>
</evidence>
<evidence type="ECO:0000313" key="3">
    <source>
        <dbReference type="EMBL" id="TGK07822.1"/>
    </source>
</evidence>
<comment type="caution">
    <text evidence="3">The sequence shown here is derived from an EMBL/GenBank/DDBJ whole genome shotgun (WGS) entry which is preliminary data.</text>
</comment>
<proteinExistence type="predicted"/>
<dbReference type="Pfam" id="PF00117">
    <property type="entry name" value="GATase"/>
    <property type="match status" value="1"/>
</dbReference>
<evidence type="ECO:0000259" key="2">
    <source>
        <dbReference type="Pfam" id="PF00117"/>
    </source>
</evidence>
<dbReference type="RefSeq" id="WP_135586037.1">
    <property type="nucleotide sequence ID" value="NZ_RQEP01000005.1"/>
</dbReference>
<dbReference type="GO" id="GO:0005829">
    <property type="term" value="C:cytosol"/>
    <property type="evidence" value="ECO:0007669"/>
    <property type="project" value="TreeGrafter"/>
</dbReference>
<gene>
    <name evidence="3" type="ORF">EHO59_06915</name>
</gene>
<dbReference type="AlphaFoldDB" id="A0A4R9G856"/>
<dbReference type="Gene3D" id="3.40.50.880">
    <property type="match status" value="1"/>
</dbReference>
<dbReference type="InterPro" id="IPR050472">
    <property type="entry name" value="Anth_synth/Amidotransfase"/>
</dbReference>
<protein>
    <submittedName>
        <fullName evidence="3">Aminodeoxychorismate/anthranilate synthase component II</fullName>
    </submittedName>
</protein>
<dbReference type="GO" id="GO:0000162">
    <property type="term" value="P:L-tryptophan biosynthetic process"/>
    <property type="evidence" value="ECO:0007669"/>
    <property type="project" value="TreeGrafter"/>
</dbReference>
<dbReference type="PRINTS" id="PR00097">
    <property type="entry name" value="ANTSNTHASEII"/>
</dbReference>
<accession>A0A4R9G856</accession>
<keyword evidence="1" id="KW-0315">Glutamine amidotransferase</keyword>
<dbReference type="NCBIfam" id="TIGR00566">
    <property type="entry name" value="trpG_papA"/>
    <property type="match status" value="1"/>
</dbReference>
<dbReference type="InterPro" id="IPR006221">
    <property type="entry name" value="TrpG/PapA_dom"/>
</dbReference>
<dbReference type="InterPro" id="IPR029062">
    <property type="entry name" value="Class_I_gatase-like"/>
</dbReference>
<dbReference type="FunFam" id="3.40.50.880:FF:000003">
    <property type="entry name" value="Anthranilate synthase component II"/>
    <property type="match status" value="1"/>
</dbReference>
<name>A0A4R9G856_9LEPT</name>
<dbReference type="Proteomes" id="UP000297453">
    <property type="component" value="Unassembled WGS sequence"/>
</dbReference>
<dbReference type="PANTHER" id="PTHR43418:SF4">
    <property type="entry name" value="MULTIFUNCTIONAL TRYPTOPHAN BIOSYNTHESIS PROTEIN"/>
    <property type="match status" value="1"/>
</dbReference>
<dbReference type="PRINTS" id="PR00096">
    <property type="entry name" value="GATASE"/>
</dbReference>
<organism evidence="3 4">
    <name type="scientific">Leptospira semungkisensis</name>
    <dbReference type="NCBI Taxonomy" id="2484985"/>
    <lineage>
        <taxon>Bacteria</taxon>
        <taxon>Pseudomonadati</taxon>
        <taxon>Spirochaetota</taxon>
        <taxon>Spirochaetia</taxon>
        <taxon>Leptospirales</taxon>
        <taxon>Leptospiraceae</taxon>
        <taxon>Leptospira</taxon>
    </lineage>
</organism>
<reference evidence="3" key="1">
    <citation type="journal article" date="2019" name="PLoS Negl. Trop. Dis.">
        <title>Revisiting the worldwide diversity of Leptospira species in the environment.</title>
        <authorList>
            <person name="Vincent A.T."/>
            <person name="Schiettekatte O."/>
            <person name="Bourhy P."/>
            <person name="Veyrier F.J."/>
            <person name="Picardeau M."/>
        </authorList>
    </citation>
    <scope>NUCLEOTIDE SEQUENCE [LARGE SCALE GENOMIC DNA]</scope>
    <source>
        <strain evidence="3">SSS9</strain>
    </source>
</reference>
<sequence>MKVLLVDHHDSFSYNLFQLAGEILEEEFPFRFKMDVIRQNEVDFSKIVDSKYDRIILSPGPGTPTEPEYFGGSLRILQELGGKIPILGVCLGMQGMGYFAGASIKKADYPMHGKISEIENDGQGIFEDLPKQIKAMRYHSLIVEEESLPKEWERTAYAGNELMGLRNREMKMEGIQFHPESFATEGGRRMLSNFLIQGLGS</sequence>
<dbReference type="SUPFAM" id="SSF52317">
    <property type="entry name" value="Class I glutamine amidotransferase-like"/>
    <property type="match status" value="1"/>
</dbReference>
<evidence type="ECO:0000313" key="4">
    <source>
        <dbReference type="Proteomes" id="UP000297453"/>
    </source>
</evidence>